<protein>
    <submittedName>
        <fullName evidence="1">Uncharacterized protein</fullName>
    </submittedName>
</protein>
<dbReference type="KEGG" id="bgf:BC1003_2086"/>
<dbReference type="EMBL" id="CP002217">
    <property type="protein sequence ID" value="ADN58047.1"/>
    <property type="molecule type" value="Genomic_DNA"/>
</dbReference>
<dbReference type="AlphaFoldDB" id="E1TBP9"/>
<evidence type="ECO:0000313" key="1">
    <source>
        <dbReference type="EMBL" id="ADN58047.1"/>
    </source>
</evidence>
<organism evidence="1">
    <name type="scientific">Burkholderia sp. (strain CCGE1003)</name>
    <dbReference type="NCBI Taxonomy" id="640512"/>
    <lineage>
        <taxon>Bacteria</taxon>
        <taxon>Pseudomonadati</taxon>
        <taxon>Pseudomonadota</taxon>
        <taxon>Betaproteobacteria</taxon>
        <taxon>Burkholderiales</taxon>
        <taxon>Burkholderiaceae</taxon>
        <taxon>Burkholderia</taxon>
    </lineage>
</organism>
<accession>E1TBP9</accession>
<reference evidence="1" key="1">
    <citation type="submission" date="2010-09" db="EMBL/GenBank/DDBJ databases">
        <title>Complete sequence of chromosome1 of Burkholderia sp. CCGE1003.</title>
        <authorList>
            <consortium name="US DOE Joint Genome Institute"/>
            <person name="Lucas S."/>
            <person name="Copeland A."/>
            <person name="Lapidus A."/>
            <person name="Cheng J.-F."/>
            <person name="Bruce D."/>
            <person name="Goodwin L."/>
            <person name="Pitluck S."/>
            <person name="Daligault H."/>
            <person name="Davenport K."/>
            <person name="Detter J.C."/>
            <person name="Han C."/>
            <person name="Tapia R."/>
            <person name="Land M."/>
            <person name="Hauser L."/>
            <person name="Jeffries C."/>
            <person name="Kyrpides N."/>
            <person name="Ivanova N."/>
            <person name="Ovchinnikova G."/>
            <person name="Martinez-Romero E."/>
            <person name="Rogel M.A."/>
            <person name="Auchtung J."/>
            <person name="Tiedje J.M."/>
            <person name="Woyke T."/>
        </authorList>
    </citation>
    <scope>NUCLEOTIDE SEQUENCE</scope>
    <source>
        <strain evidence="1">CCGE1003</strain>
    </source>
</reference>
<sequence length="37" mass="3856">MGTCLVKTKDVAMNKLSCESESESQVAINASRLAIAG</sequence>
<dbReference type="STRING" id="640512.BC1003_2086"/>
<gene>
    <name evidence="1" type="ordered locus">BC1003_2086</name>
</gene>
<name>E1TBP9_BURSG</name>
<dbReference type="HOGENOM" id="CLU_3341451_0_0_4"/>
<proteinExistence type="predicted"/>